<feature type="transmembrane region" description="Helical" evidence="7">
    <location>
        <begin position="233"/>
        <end position="257"/>
    </location>
</feature>
<dbReference type="GO" id="GO:0034755">
    <property type="term" value="P:iron ion transmembrane transport"/>
    <property type="evidence" value="ECO:0007669"/>
    <property type="project" value="TreeGrafter"/>
</dbReference>
<dbReference type="RefSeq" id="WP_009186671.1">
    <property type="nucleotide sequence ID" value="NZ_AMGM01000096.1"/>
</dbReference>
<evidence type="ECO:0000256" key="2">
    <source>
        <dbReference type="ARBA" id="ARBA00022448"/>
    </source>
</evidence>
<dbReference type="Pfam" id="PF01566">
    <property type="entry name" value="Nramp"/>
    <property type="match status" value="1"/>
</dbReference>
<feature type="transmembrane region" description="Helical" evidence="7">
    <location>
        <begin position="39"/>
        <end position="58"/>
    </location>
</feature>
<evidence type="ECO:0000256" key="1">
    <source>
        <dbReference type="ARBA" id="ARBA00004141"/>
    </source>
</evidence>
<dbReference type="PATRIC" id="fig|1225176.3.peg.3885"/>
<dbReference type="PANTHER" id="PTHR11706">
    <property type="entry name" value="SOLUTE CARRIER PROTEIN FAMILY 11 MEMBER"/>
    <property type="match status" value="1"/>
</dbReference>
<name>K1LBN2_CECL9</name>
<dbReference type="GO" id="GO:0015293">
    <property type="term" value="F:symporter activity"/>
    <property type="evidence" value="ECO:0007669"/>
    <property type="project" value="UniProtKB-KW"/>
</dbReference>
<dbReference type="NCBIfam" id="NF037982">
    <property type="entry name" value="Nramp_1"/>
    <property type="match status" value="1"/>
</dbReference>
<dbReference type="GO" id="GO:0005384">
    <property type="term" value="F:manganese ion transmembrane transporter activity"/>
    <property type="evidence" value="ECO:0007669"/>
    <property type="project" value="TreeGrafter"/>
</dbReference>
<feature type="transmembrane region" description="Helical" evidence="7">
    <location>
        <begin position="193"/>
        <end position="212"/>
    </location>
</feature>
<keyword evidence="4" id="KW-0769">Symport</keyword>
<proteinExistence type="predicted"/>
<keyword evidence="2" id="KW-0813">Transport</keyword>
<comment type="caution">
    <text evidence="8">The sequence shown here is derived from an EMBL/GenBank/DDBJ whole genome shotgun (WGS) entry which is preliminary data.</text>
</comment>
<dbReference type="GO" id="GO:0015086">
    <property type="term" value="F:cadmium ion transmembrane transporter activity"/>
    <property type="evidence" value="ECO:0007669"/>
    <property type="project" value="TreeGrafter"/>
</dbReference>
<evidence type="ECO:0000256" key="4">
    <source>
        <dbReference type="ARBA" id="ARBA00022847"/>
    </source>
</evidence>
<feature type="transmembrane region" description="Helical" evidence="7">
    <location>
        <begin position="388"/>
        <end position="407"/>
    </location>
</feature>
<feature type="transmembrane region" description="Helical" evidence="7">
    <location>
        <begin position="12"/>
        <end position="33"/>
    </location>
</feature>
<dbReference type="AlphaFoldDB" id="K1LBN2"/>
<dbReference type="InterPro" id="IPR001046">
    <property type="entry name" value="NRAMP_fam"/>
</dbReference>
<keyword evidence="3 7" id="KW-0812">Transmembrane</keyword>
<feature type="transmembrane region" description="Helical" evidence="7">
    <location>
        <begin position="79"/>
        <end position="100"/>
    </location>
</feature>
<feature type="transmembrane region" description="Helical" evidence="7">
    <location>
        <begin position="345"/>
        <end position="367"/>
    </location>
</feature>
<feature type="transmembrane region" description="Helical" evidence="7">
    <location>
        <begin position="131"/>
        <end position="150"/>
    </location>
</feature>
<keyword evidence="5 7" id="KW-1133">Transmembrane helix</keyword>
<evidence type="ECO:0000256" key="5">
    <source>
        <dbReference type="ARBA" id="ARBA00022989"/>
    </source>
</evidence>
<dbReference type="GO" id="GO:0005886">
    <property type="term" value="C:plasma membrane"/>
    <property type="evidence" value="ECO:0007669"/>
    <property type="project" value="TreeGrafter"/>
</dbReference>
<dbReference type="Proteomes" id="UP000004478">
    <property type="component" value="Unassembled WGS sequence"/>
</dbReference>
<dbReference type="EMBL" id="AMGM01000096">
    <property type="protein sequence ID" value="EKB47733.1"/>
    <property type="molecule type" value="Genomic_DNA"/>
</dbReference>
<evidence type="ECO:0000256" key="6">
    <source>
        <dbReference type="ARBA" id="ARBA00023136"/>
    </source>
</evidence>
<evidence type="ECO:0000313" key="9">
    <source>
        <dbReference type="Proteomes" id="UP000004478"/>
    </source>
</evidence>
<sequence>MKSEWKKYLGPGPLVAAAFIGPGTVTVCTLAGVQFGYELLWALALSVITTIVLQEMAARIGLVSQRGLAANISSTIKKVVWRYFSIGLVLLAIVIGNAAYEAGNIGGGALGAAMWIDFPPISLGKLELQPLNFLIGLLALLLLFSGSYAVITKVLTALVIFMSLAFISSALMVQPSWRLLFEGFVPSVRSETIITTVALIGTTVVPYNLFLHSGLVAKRWQDVSDLRYVRTDTIISVVLGGLVSMAIVITAHAGAAYEVQSAADLAKGLEPLLGGIWAKYFISFGLFAAGITSAITAPLAGALVISGCFAWSTDIKSWPMRGSILLILGLGLVFASLGIKPVQLITMAQLANGILLPLLSAYVIWLANQKGLMGNYVNSSKLNLISMLIWLITLALGLLSILKVFQWV</sequence>
<keyword evidence="9" id="KW-1185">Reference proteome</keyword>
<evidence type="ECO:0000256" key="3">
    <source>
        <dbReference type="ARBA" id="ARBA00022692"/>
    </source>
</evidence>
<dbReference type="OrthoDB" id="9787548at2"/>
<reference evidence="8 9" key="1">
    <citation type="journal article" date="2012" name="J. Bacteriol.">
        <title>Draft Genome Sequence of Cecembia lonarensis Strain LW9T, Isolated from Lonar Lake, a Haloalkaline Lake in India.</title>
        <authorList>
            <person name="Shivaji S."/>
            <person name="Ara S."/>
            <person name="Singh A."/>
            <person name="Pinnaka A.K."/>
        </authorList>
    </citation>
    <scope>NUCLEOTIDE SEQUENCE [LARGE SCALE GENOMIC DNA]</scope>
    <source>
        <strain evidence="8 9">LW9</strain>
    </source>
</reference>
<evidence type="ECO:0000313" key="8">
    <source>
        <dbReference type="EMBL" id="EKB47733.1"/>
    </source>
</evidence>
<accession>K1LBN2</accession>
<feature type="transmembrane region" description="Helical" evidence="7">
    <location>
        <begin position="155"/>
        <end position="173"/>
    </location>
</feature>
<feature type="transmembrane region" description="Helical" evidence="7">
    <location>
        <begin position="322"/>
        <end position="339"/>
    </location>
</feature>
<gene>
    <name evidence="8" type="primary">mntH</name>
    <name evidence="8" type="ORF">B879_03656</name>
</gene>
<protein>
    <submittedName>
        <fullName evidence="8">Putative manganese transport protein MntH</fullName>
    </submittedName>
</protein>
<organism evidence="8 9">
    <name type="scientific">Cecembia lonarensis (strain CCUG 58316 / KCTC 22772 / LW9)</name>
    <dbReference type="NCBI Taxonomy" id="1225176"/>
    <lineage>
        <taxon>Bacteria</taxon>
        <taxon>Pseudomonadati</taxon>
        <taxon>Bacteroidota</taxon>
        <taxon>Cytophagia</taxon>
        <taxon>Cytophagales</taxon>
        <taxon>Cyclobacteriaceae</taxon>
        <taxon>Cecembia</taxon>
    </lineage>
</organism>
<evidence type="ECO:0000256" key="7">
    <source>
        <dbReference type="SAM" id="Phobius"/>
    </source>
</evidence>
<feature type="transmembrane region" description="Helical" evidence="7">
    <location>
        <begin position="277"/>
        <end position="310"/>
    </location>
</feature>
<keyword evidence="6 7" id="KW-0472">Membrane</keyword>
<comment type="subcellular location">
    <subcellularLocation>
        <location evidence="1">Membrane</location>
        <topology evidence="1">Multi-pass membrane protein</topology>
    </subcellularLocation>
</comment>
<dbReference type="PANTHER" id="PTHR11706:SF33">
    <property type="entry name" value="NATURAL RESISTANCE-ASSOCIATED MACROPHAGE PROTEIN 2"/>
    <property type="match status" value="1"/>
</dbReference>